<evidence type="ECO:0000256" key="8">
    <source>
        <dbReference type="SAM" id="Phobius"/>
    </source>
</evidence>
<protein>
    <submittedName>
        <fullName evidence="9">Permease</fullName>
    </submittedName>
</protein>
<evidence type="ECO:0000256" key="2">
    <source>
        <dbReference type="ARBA" id="ARBA00010145"/>
    </source>
</evidence>
<feature type="transmembrane region" description="Helical" evidence="8">
    <location>
        <begin position="57"/>
        <end position="81"/>
    </location>
</feature>
<evidence type="ECO:0000313" key="10">
    <source>
        <dbReference type="Proteomes" id="UP000809829"/>
    </source>
</evidence>
<dbReference type="PANTHER" id="PTHR36838">
    <property type="entry name" value="AUXIN EFFLUX CARRIER FAMILY PROTEIN"/>
    <property type="match status" value="1"/>
</dbReference>
<organism evidence="9 10">
    <name type="scientific">Priestia iocasae</name>
    <dbReference type="NCBI Taxonomy" id="2291674"/>
    <lineage>
        <taxon>Bacteria</taxon>
        <taxon>Bacillati</taxon>
        <taxon>Bacillota</taxon>
        <taxon>Bacilli</taxon>
        <taxon>Bacillales</taxon>
        <taxon>Bacillaceae</taxon>
        <taxon>Priestia</taxon>
    </lineage>
</organism>
<feature type="transmembrane region" description="Helical" evidence="8">
    <location>
        <begin position="190"/>
        <end position="211"/>
    </location>
</feature>
<feature type="transmembrane region" description="Helical" evidence="8">
    <location>
        <begin position="6"/>
        <end position="22"/>
    </location>
</feature>
<feature type="transmembrane region" description="Helical" evidence="8">
    <location>
        <begin position="223"/>
        <end position="243"/>
    </location>
</feature>
<dbReference type="Pfam" id="PF03547">
    <property type="entry name" value="Mem_trans"/>
    <property type="match status" value="1"/>
</dbReference>
<evidence type="ECO:0000256" key="3">
    <source>
        <dbReference type="ARBA" id="ARBA00022448"/>
    </source>
</evidence>
<dbReference type="Proteomes" id="UP000809829">
    <property type="component" value="Unassembled WGS sequence"/>
</dbReference>
<evidence type="ECO:0000256" key="1">
    <source>
        <dbReference type="ARBA" id="ARBA00004651"/>
    </source>
</evidence>
<dbReference type="InterPro" id="IPR038770">
    <property type="entry name" value="Na+/solute_symporter_sf"/>
</dbReference>
<keyword evidence="4" id="KW-1003">Cell membrane</keyword>
<feature type="transmembrane region" description="Helical" evidence="8">
    <location>
        <begin position="120"/>
        <end position="141"/>
    </location>
</feature>
<keyword evidence="6 8" id="KW-1133">Transmembrane helix</keyword>
<feature type="transmembrane region" description="Helical" evidence="8">
    <location>
        <begin position="34"/>
        <end position="51"/>
    </location>
</feature>
<name>A0ABS2QUX4_9BACI</name>
<evidence type="ECO:0000256" key="4">
    <source>
        <dbReference type="ARBA" id="ARBA00022475"/>
    </source>
</evidence>
<feature type="transmembrane region" description="Helical" evidence="8">
    <location>
        <begin position="280"/>
        <end position="299"/>
    </location>
</feature>
<feature type="transmembrane region" description="Helical" evidence="8">
    <location>
        <begin position="162"/>
        <end position="184"/>
    </location>
</feature>
<dbReference type="PANTHER" id="PTHR36838:SF1">
    <property type="entry name" value="SLR1864 PROTEIN"/>
    <property type="match status" value="1"/>
</dbReference>
<keyword evidence="3" id="KW-0813">Transport</keyword>
<dbReference type="Gene3D" id="1.20.1530.20">
    <property type="match status" value="1"/>
</dbReference>
<gene>
    <name evidence="9" type="ORF">JOC83_001566</name>
</gene>
<evidence type="ECO:0000256" key="7">
    <source>
        <dbReference type="ARBA" id="ARBA00023136"/>
    </source>
</evidence>
<dbReference type="RefSeq" id="WP_205185947.1">
    <property type="nucleotide sequence ID" value="NZ_JAFBFC010000002.1"/>
</dbReference>
<evidence type="ECO:0000256" key="6">
    <source>
        <dbReference type="ARBA" id="ARBA00022989"/>
    </source>
</evidence>
<keyword evidence="5 8" id="KW-0812">Transmembrane</keyword>
<sequence length="300" mass="32712">MEFLFVLMPIFGIFMLGFIGQKKIGFDTKTISTMALYLMSPVLVFQTFYTTTFTLTYVYMSIYLLTLCFLLIGLVYIVAYLKGYSTVETCGMILASAFMNNGNYGTPVVLLLFGVAGLEYAIILMVIQQLIMCTIGVYYAAKGSKEAGGINMAIRAVKRMPLVYGALLGGSFQWLNITLSKSVIQAVDLVASAAIPTIMITLGMQLANISIKKLPKAKISFALLTKLALSPLIAYVLVLFLPVDEMVKQIMIIMAAMPTAANTTMYALQFNTEPDLVSGATLLSTMLSLATLPVVFMLVL</sequence>
<comment type="similarity">
    <text evidence="2">Belongs to the auxin efflux carrier (TC 2.A.69) family.</text>
</comment>
<keyword evidence="10" id="KW-1185">Reference proteome</keyword>
<evidence type="ECO:0000256" key="5">
    <source>
        <dbReference type="ARBA" id="ARBA00022692"/>
    </source>
</evidence>
<feature type="transmembrane region" description="Helical" evidence="8">
    <location>
        <begin position="249"/>
        <end position="268"/>
    </location>
</feature>
<proteinExistence type="inferred from homology"/>
<comment type="subcellular location">
    <subcellularLocation>
        <location evidence="1">Cell membrane</location>
        <topology evidence="1">Multi-pass membrane protein</topology>
    </subcellularLocation>
</comment>
<dbReference type="EMBL" id="JAFBFC010000002">
    <property type="protein sequence ID" value="MBM7702732.1"/>
    <property type="molecule type" value="Genomic_DNA"/>
</dbReference>
<feature type="transmembrane region" description="Helical" evidence="8">
    <location>
        <begin position="93"/>
        <end position="114"/>
    </location>
</feature>
<accession>A0ABS2QUX4</accession>
<evidence type="ECO:0000313" key="9">
    <source>
        <dbReference type="EMBL" id="MBM7702732.1"/>
    </source>
</evidence>
<reference evidence="9 10" key="1">
    <citation type="submission" date="2021-01" db="EMBL/GenBank/DDBJ databases">
        <title>Genomic Encyclopedia of Type Strains, Phase IV (KMG-IV): sequencing the most valuable type-strain genomes for metagenomic binning, comparative biology and taxonomic classification.</title>
        <authorList>
            <person name="Goeker M."/>
        </authorList>
    </citation>
    <scope>NUCLEOTIDE SEQUENCE [LARGE SCALE GENOMIC DNA]</scope>
    <source>
        <strain evidence="9 10">DSM 104297</strain>
    </source>
</reference>
<keyword evidence="7 8" id="KW-0472">Membrane</keyword>
<dbReference type="InterPro" id="IPR004776">
    <property type="entry name" value="Mem_transp_PIN-like"/>
</dbReference>
<comment type="caution">
    <text evidence="9">The sequence shown here is derived from an EMBL/GenBank/DDBJ whole genome shotgun (WGS) entry which is preliminary data.</text>
</comment>